<dbReference type="PANTHER" id="PTHR43625:SF40">
    <property type="entry name" value="ALDO-KETO REDUCTASE YAKC [NADP(+)]"/>
    <property type="match status" value="1"/>
</dbReference>
<accession>A0A1M7YJ27</accession>
<gene>
    <name evidence="3" type="ORF">SAMN02745220_04638</name>
</gene>
<sequence length="326" mass="35485">MTAKMQLGKNGPELARFGYGAMVLEGYYGASDDNDGIKTLQHAIAAGMMIDSADAYGNGHNETLIAKAIKQSSDKAFVATKFGIVFDEQESGTEVPTGWGFSLNINGSPRYAAKALEASLKRLECETIDLWYAHFPDPAIPIEETVGAMAEAVEAGKVRYLGLSNVTADQVRRAHAVHPITAVQFEYSLWRREAELELLPVLRELGIALVGWSPLGSGFLTGTVKSLAEQDFRQNNPRYSAENLKSNTDRFAPLMDIAKQLDITPAQLALAWLLHQGTDIFPIPGTRSTRHMDENLEAANITLTSVTLEQLNEIAPIGITRGAPLI</sequence>
<name>A0A1M7YJ27_9BACT</name>
<evidence type="ECO:0000313" key="4">
    <source>
        <dbReference type="Proteomes" id="UP000184603"/>
    </source>
</evidence>
<dbReference type="STRING" id="1121416.SAMN02745220_04638"/>
<dbReference type="Pfam" id="PF00248">
    <property type="entry name" value="Aldo_ket_red"/>
    <property type="match status" value="1"/>
</dbReference>
<evidence type="ECO:0000313" key="3">
    <source>
        <dbReference type="EMBL" id="SHO52581.1"/>
    </source>
</evidence>
<dbReference type="PRINTS" id="PR00069">
    <property type="entry name" value="ALDKETRDTASE"/>
</dbReference>
<dbReference type="InterPro" id="IPR023210">
    <property type="entry name" value="NADP_OxRdtase_dom"/>
</dbReference>
<protein>
    <submittedName>
        <fullName evidence="3">Predicted oxidoreductase</fullName>
    </submittedName>
</protein>
<dbReference type="InterPro" id="IPR020471">
    <property type="entry name" value="AKR"/>
</dbReference>
<dbReference type="RefSeq" id="WP_073616148.1">
    <property type="nucleotide sequence ID" value="NZ_FRFE01000037.1"/>
</dbReference>
<evidence type="ECO:0000259" key="2">
    <source>
        <dbReference type="Pfam" id="PF00248"/>
    </source>
</evidence>
<reference evidence="3 4" key="1">
    <citation type="submission" date="2016-12" db="EMBL/GenBank/DDBJ databases">
        <authorList>
            <person name="Song W.-J."/>
            <person name="Kurnit D.M."/>
        </authorList>
    </citation>
    <scope>NUCLEOTIDE SEQUENCE [LARGE SCALE GENOMIC DNA]</scope>
    <source>
        <strain evidence="3 4">DSM 18488</strain>
    </source>
</reference>
<dbReference type="Proteomes" id="UP000184603">
    <property type="component" value="Unassembled WGS sequence"/>
</dbReference>
<evidence type="ECO:0000256" key="1">
    <source>
        <dbReference type="ARBA" id="ARBA00023002"/>
    </source>
</evidence>
<dbReference type="InterPro" id="IPR050791">
    <property type="entry name" value="Aldo-Keto_reductase"/>
</dbReference>
<dbReference type="EMBL" id="FRFE01000037">
    <property type="protein sequence ID" value="SHO52581.1"/>
    <property type="molecule type" value="Genomic_DNA"/>
</dbReference>
<feature type="domain" description="NADP-dependent oxidoreductase" evidence="2">
    <location>
        <begin position="18"/>
        <end position="314"/>
    </location>
</feature>
<dbReference type="SUPFAM" id="SSF51430">
    <property type="entry name" value="NAD(P)-linked oxidoreductase"/>
    <property type="match status" value="1"/>
</dbReference>
<keyword evidence="1" id="KW-0560">Oxidoreductase</keyword>
<dbReference type="GO" id="GO:0005737">
    <property type="term" value="C:cytoplasm"/>
    <property type="evidence" value="ECO:0007669"/>
    <property type="project" value="TreeGrafter"/>
</dbReference>
<keyword evidence="4" id="KW-1185">Reference proteome</keyword>
<dbReference type="Gene3D" id="3.20.20.100">
    <property type="entry name" value="NADP-dependent oxidoreductase domain"/>
    <property type="match status" value="1"/>
</dbReference>
<dbReference type="PANTHER" id="PTHR43625">
    <property type="entry name" value="AFLATOXIN B1 ALDEHYDE REDUCTASE"/>
    <property type="match status" value="1"/>
</dbReference>
<dbReference type="AlphaFoldDB" id="A0A1M7YJ27"/>
<organism evidence="3 4">
    <name type="scientific">Desulfopila aestuarii DSM 18488</name>
    <dbReference type="NCBI Taxonomy" id="1121416"/>
    <lineage>
        <taxon>Bacteria</taxon>
        <taxon>Pseudomonadati</taxon>
        <taxon>Thermodesulfobacteriota</taxon>
        <taxon>Desulfobulbia</taxon>
        <taxon>Desulfobulbales</taxon>
        <taxon>Desulfocapsaceae</taxon>
        <taxon>Desulfopila</taxon>
    </lineage>
</organism>
<dbReference type="InterPro" id="IPR036812">
    <property type="entry name" value="NAD(P)_OxRdtase_dom_sf"/>
</dbReference>
<proteinExistence type="predicted"/>
<dbReference type="GO" id="GO:0016491">
    <property type="term" value="F:oxidoreductase activity"/>
    <property type="evidence" value="ECO:0007669"/>
    <property type="project" value="UniProtKB-KW"/>
</dbReference>